<evidence type="ECO:0000313" key="3">
    <source>
        <dbReference type="EMBL" id="BAJ31401.1"/>
    </source>
</evidence>
<dbReference type="PATRIC" id="fig|452652.3.peg.5633"/>
<dbReference type="AlphaFoldDB" id="E4N073"/>
<feature type="region of interest" description="Disordered" evidence="1">
    <location>
        <begin position="1"/>
        <end position="27"/>
    </location>
</feature>
<proteinExistence type="predicted"/>
<sequence>MTAPADVDPASGSAPAPEPEPAGPGGPASVRRKLLVLLVAVLLLAGVGTAAVRYAAHRSDRRDQEQAGGPPVRAGTVTLDAAGGRRLLLRNLAWGPHRDEIAAVPATDPDGPRTASGVKCLRFHAAAGTAVCLQAEHGALDDTYHASVLDASLHEVRRFPAPGIPTRARVSPSGHLVGWTVFVSGDSYAGTNFSTRTAIVDTRGWQFYDNLENFQLVEDGHPVRASDVNVWGVTFADDDSFYATVATGGRTHLVRGDLATRTLTTLHQNVECPSLSPDGTRVAYKKRVDGADPAAPWRLYVLDLATMTETATAEQRNIDDQALWSDDRTLLYSMPGDYGSDLWTVPADGTGTPAVLARSAVAPAYAGG</sequence>
<dbReference type="Gene3D" id="2.120.10.30">
    <property type="entry name" value="TolB, C-terminal domain"/>
    <property type="match status" value="1"/>
</dbReference>
<dbReference type="RefSeq" id="WP_014138698.1">
    <property type="nucleotide sequence ID" value="NC_016109.1"/>
</dbReference>
<organism evidence="3 4">
    <name type="scientific">Kitasatospora setae (strain ATCC 33774 / DSM 43861 / JCM 3304 / KCC A-0304 / NBRC 14216 / KM-6054)</name>
    <name type="common">Streptomyces setae</name>
    <dbReference type="NCBI Taxonomy" id="452652"/>
    <lineage>
        <taxon>Bacteria</taxon>
        <taxon>Bacillati</taxon>
        <taxon>Actinomycetota</taxon>
        <taxon>Actinomycetes</taxon>
        <taxon>Kitasatosporales</taxon>
        <taxon>Streptomycetaceae</taxon>
        <taxon>Kitasatospora</taxon>
    </lineage>
</organism>
<keyword evidence="2" id="KW-0812">Transmembrane</keyword>
<dbReference type="STRING" id="452652.KSE_56280"/>
<dbReference type="EMBL" id="AP010968">
    <property type="protein sequence ID" value="BAJ31401.1"/>
    <property type="molecule type" value="Genomic_DNA"/>
</dbReference>
<feature type="transmembrane region" description="Helical" evidence="2">
    <location>
        <begin position="34"/>
        <end position="56"/>
    </location>
</feature>
<evidence type="ECO:0008006" key="5">
    <source>
        <dbReference type="Google" id="ProtNLM"/>
    </source>
</evidence>
<dbReference type="SUPFAM" id="SSF82171">
    <property type="entry name" value="DPP6 N-terminal domain-like"/>
    <property type="match status" value="1"/>
</dbReference>
<keyword evidence="4" id="KW-1185">Reference proteome</keyword>
<reference evidence="3 4" key="1">
    <citation type="journal article" date="2010" name="DNA Res.">
        <title>Genome sequence of Kitasatospora setae NBRC 14216T: an evolutionary snapshot of the family Streptomycetaceae.</title>
        <authorList>
            <person name="Ichikawa N."/>
            <person name="Oguchi A."/>
            <person name="Ikeda H."/>
            <person name="Ishikawa J."/>
            <person name="Kitani S."/>
            <person name="Watanabe Y."/>
            <person name="Nakamura S."/>
            <person name="Katano Y."/>
            <person name="Kishi E."/>
            <person name="Sasagawa M."/>
            <person name="Ankai A."/>
            <person name="Fukui S."/>
            <person name="Hashimoto Y."/>
            <person name="Kamata S."/>
            <person name="Otoguro M."/>
            <person name="Tanikawa S."/>
            <person name="Nihira T."/>
            <person name="Horinouchi S."/>
            <person name="Ohnishi Y."/>
            <person name="Hayakawa M."/>
            <person name="Kuzuyama T."/>
            <person name="Arisawa A."/>
            <person name="Nomoto F."/>
            <person name="Miura H."/>
            <person name="Takahashi Y."/>
            <person name="Fujita N."/>
        </authorList>
    </citation>
    <scope>NUCLEOTIDE SEQUENCE [LARGE SCALE GENOMIC DNA]</scope>
    <source>
        <strain evidence="4">ATCC 33774 / DSM 43861 / JCM 3304 / KCC A-0304 / NBRC 14216 / KM-6054</strain>
    </source>
</reference>
<dbReference type="InterPro" id="IPR011042">
    <property type="entry name" value="6-blade_b-propeller_TolB-like"/>
</dbReference>
<dbReference type="KEGG" id="ksk:KSE_56280"/>
<dbReference type="eggNOG" id="COG0823">
    <property type="taxonomic scope" value="Bacteria"/>
</dbReference>
<dbReference type="HOGENOM" id="CLU_070328_0_0_11"/>
<evidence type="ECO:0000256" key="1">
    <source>
        <dbReference type="SAM" id="MobiDB-lite"/>
    </source>
</evidence>
<keyword evidence="2" id="KW-0472">Membrane</keyword>
<dbReference type="Proteomes" id="UP000007076">
    <property type="component" value="Chromosome"/>
</dbReference>
<name>E4N073_KITSK</name>
<evidence type="ECO:0000256" key="2">
    <source>
        <dbReference type="SAM" id="Phobius"/>
    </source>
</evidence>
<evidence type="ECO:0000313" key="4">
    <source>
        <dbReference type="Proteomes" id="UP000007076"/>
    </source>
</evidence>
<accession>E4N073</accession>
<feature type="region of interest" description="Disordered" evidence="1">
    <location>
        <begin position="57"/>
        <end position="76"/>
    </location>
</feature>
<gene>
    <name evidence="3" type="ordered locus">KSE_56280</name>
</gene>
<protein>
    <recommendedName>
        <fullName evidence="5">TolB-like translocation protein</fullName>
    </recommendedName>
</protein>
<keyword evidence="2" id="KW-1133">Transmembrane helix</keyword>